<keyword evidence="7" id="KW-1185">Reference proteome</keyword>
<keyword evidence="3" id="KW-1133">Transmembrane helix</keyword>
<dbReference type="PROSITE" id="PS50885">
    <property type="entry name" value="HAMP"/>
    <property type="match status" value="1"/>
</dbReference>
<feature type="domain" description="HAMP" evidence="4">
    <location>
        <begin position="361"/>
        <end position="414"/>
    </location>
</feature>
<protein>
    <recommendedName>
        <fullName evidence="1">diguanylate cyclase</fullName>
        <ecNumber evidence="1">2.7.7.65</ecNumber>
    </recommendedName>
</protein>
<dbReference type="PANTHER" id="PTHR45138">
    <property type="entry name" value="REGULATORY COMPONENTS OF SENSORY TRANSDUCTION SYSTEM"/>
    <property type="match status" value="1"/>
</dbReference>
<sequence>MSTRRAYPLRWLLLVPAILVMLGMALGVGALSWRAARVSSESVEQRLVEEIASGVEQHLQGLLRSAHDVVQENAGAFRLGLLPLEPPSQLQQRLLNQIRHQPHLTFISVGLPDGGLISASRHPVDGGLRLITAERGGPLTRYRVLDEGSGRTELEDRGDPYDSRSLVWYQRAAQSGELGWYPVVAYRSYASLGLGLSAPLRNAQGKGPLGVAGADLGLVQLSRFLAARFAGRSGLAFVAEQDGQLLASSTEADAQYTPIRLDHRQLAQQADPRLRAVADWIGRQGNRTEATNRPVKLQVEGRPYLLNLREVRGAGGLELLQGVLLEEDALLGSWRAQARWALIWVLALALLAIGLLFALLTRLVRELDTLGQAASGLALGQGGVRVPEDGPILELRRLGALFNHMGVQVQRSLSTLKGEVSTRSDELALAQAELQRQLALDSLTQIANRGRFEEELDKAWRRAQRQSQALALLVLDVDAFKLYNERHGQVAGDTLLRGLAELLEGMQRRPDDLAARLSADRFVLLLPGTDPQGAAQEAEELLLRVRSRGWPQAPGAPASTVSISIGVAIAWPDDVDSPAGLLQRAEHSLAAAKSGGRNRWVCLSA</sequence>
<evidence type="ECO:0000256" key="3">
    <source>
        <dbReference type="SAM" id="Phobius"/>
    </source>
</evidence>
<dbReference type="Gene3D" id="6.10.340.10">
    <property type="match status" value="1"/>
</dbReference>
<feature type="domain" description="GGDEF" evidence="5">
    <location>
        <begin position="468"/>
        <end position="605"/>
    </location>
</feature>
<dbReference type="CDD" id="cd01949">
    <property type="entry name" value="GGDEF"/>
    <property type="match status" value="1"/>
</dbReference>
<dbReference type="EC" id="2.7.7.65" evidence="1"/>
<dbReference type="Gene3D" id="3.30.70.270">
    <property type="match status" value="1"/>
</dbReference>
<dbReference type="InterPro" id="IPR003660">
    <property type="entry name" value="HAMP_dom"/>
</dbReference>
<name>A0A931IZ02_9BURK</name>
<comment type="catalytic activity">
    <reaction evidence="2">
        <text>2 GTP = 3',3'-c-di-GMP + 2 diphosphate</text>
        <dbReference type="Rhea" id="RHEA:24898"/>
        <dbReference type="ChEBI" id="CHEBI:33019"/>
        <dbReference type="ChEBI" id="CHEBI:37565"/>
        <dbReference type="ChEBI" id="CHEBI:58805"/>
        <dbReference type="EC" id="2.7.7.65"/>
    </reaction>
</comment>
<keyword evidence="3" id="KW-0472">Membrane</keyword>
<dbReference type="GO" id="GO:1902201">
    <property type="term" value="P:negative regulation of bacterial-type flagellum-dependent cell motility"/>
    <property type="evidence" value="ECO:0007669"/>
    <property type="project" value="TreeGrafter"/>
</dbReference>
<evidence type="ECO:0000313" key="7">
    <source>
        <dbReference type="Proteomes" id="UP000613266"/>
    </source>
</evidence>
<dbReference type="InterPro" id="IPR000160">
    <property type="entry name" value="GGDEF_dom"/>
</dbReference>
<dbReference type="PANTHER" id="PTHR45138:SF9">
    <property type="entry name" value="DIGUANYLATE CYCLASE DGCM-RELATED"/>
    <property type="match status" value="1"/>
</dbReference>
<dbReference type="Pfam" id="PF00990">
    <property type="entry name" value="GGDEF"/>
    <property type="match status" value="1"/>
</dbReference>
<evidence type="ECO:0000256" key="2">
    <source>
        <dbReference type="ARBA" id="ARBA00034247"/>
    </source>
</evidence>
<keyword evidence="3" id="KW-0812">Transmembrane</keyword>
<dbReference type="GO" id="GO:0043709">
    <property type="term" value="P:cell adhesion involved in single-species biofilm formation"/>
    <property type="evidence" value="ECO:0007669"/>
    <property type="project" value="TreeGrafter"/>
</dbReference>
<evidence type="ECO:0000259" key="5">
    <source>
        <dbReference type="PROSITE" id="PS50887"/>
    </source>
</evidence>
<evidence type="ECO:0000256" key="1">
    <source>
        <dbReference type="ARBA" id="ARBA00012528"/>
    </source>
</evidence>
<dbReference type="Proteomes" id="UP000613266">
    <property type="component" value="Unassembled WGS sequence"/>
</dbReference>
<organism evidence="6 7">
    <name type="scientific">Inhella proteolytica</name>
    <dbReference type="NCBI Taxonomy" id="2795029"/>
    <lineage>
        <taxon>Bacteria</taxon>
        <taxon>Pseudomonadati</taxon>
        <taxon>Pseudomonadota</taxon>
        <taxon>Betaproteobacteria</taxon>
        <taxon>Burkholderiales</taxon>
        <taxon>Sphaerotilaceae</taxon>
        <taxon>Inhella</taxon>
    </lineage>
</organism>
<dbReference type="PROSITE" id="PS50887">
    <property type="entry name" value="GGDEF"/>
    <property type="match status" value="1"/>
</dbReference>
<dbReference type="RefSeq" id="WP_198109238.1">
    <property type="nucleotide sequence ID" value="NZ_JAEDAK010000001.1"/>
</dbReference>
<dbReference type="InterPro" id="IPR043128">
    <property type="entry name" value="Rev_trsase/Diguanyl_cyclase"/>
</dbReference>
<dbReference type="GO" id="GO:0052621">
    <property type="term" value="F:diguanylate cyclase activity"/>
    <property type="evidence" value="ECO:0007669"/>
    <property type="project" value="UniProtKB-EC"/>
</dbReference>
<dbReference type="SMART" id="SM00304">
    <property type="entry name" value="HAMP"/>
    <property type="match status" value="1"/>
</dbReference>
<dbReference type="NCBIfam" id="TIGR00254">
    <property type="entry name" value="GGDEF"/>
    <property type="match status" value="1"/>
</dbReference>
<dbReference type="SMART" id="SM00267">
    <property type="entry name" value="GGDEF"/>
    <property type="match status" value="1"/>
</dbReference>
<gene>
    <name evidence="6" type="ORF">I7X39_01820</name>
</gene>
<dbReference type="GO" id="GO:0007165">
    <property type="term" value="P:signal transduction"/>
    <property type="evidence" value="ECO:0007669"/>
    <property type="project" value="InterPro"/>
</dbReference>
<proteinExistence type="predicted"/>
<dbReference type="SUPFAM" id="SSF55073">
    <property type="entry name" value="Nucleotide cyclase"/>
    <property type="match status" value="1"/>
</dbReference>
<dbReference type="Gene3D" id="3.30.450.20">
    <property type="entry name" value="PAS domain"/>
    <property type="match status" value="2"/>
</dbReference>
<accession>A0A931IZ02</accession>
<dbReference type="EMBL" id="JAEDAK010000001">
    <property type="protein sequence ID" value="MBH9575633.1"/>
    <property type="molecule type" value="Genomic_DNA"/>
</dbReference>
<dbReference type="GO" id="GO:0005886">
    <property type="term" value="C:plasma membrane"/>
    <property type="evidence" value="ECO:0007669"/>
    <property type="project" value="TreeGrafter"/>
</dbReference>
<comment type="caution">
    <text evidence="6">The sequence shown here is derived from an EMBL/GenBank/DDBJ whole genome shotgun (WGS) entry which is preliminary data.</text>
</comment>
<dbReference type="InterPro" id="IPR050469">
    <property type="entry name" value="Diguanylate_Cyclase"/>
</dbReference>
<reference evidence="6" key="1">
    <citation type="submission" date="2020-12" db="EMBL/GenBank/DDBJ databases">
        <title>The genome sequence of Inhella sp. 1Y17.</title>
        <authorList>
            <person name="Liu Y."/>
        </authorList>
    </citation>
    <scope>NUCLEOTIDE SEQUENCE</scope>
    <source>
        <strain evidence="6">1Y17</strain>
    </source>
</reference>
<feature type="transmembrane region" description="Helical" evidence="3">
    <location>
        <begin position="340"/>
        <end position="360"/>
    </location>
</feature>
<evidence type="ECO:0000259" key="4">
    <source>
        <dbReference type="PROSITE" id="PS50885"/>
    </source>
</evidence>
<dbReference type="InterPro" id="IPR029787">
    <property type="entry name" value="Nucleotide_cyclase"/>
</dbReference>
<dbReference type="AlphaFoldDB" id="A0A931IZ02"/>
<evidence type="ECO:0000313" key="6">
    <source>
        <dbReference type="EMBL" id="MBH9575633.1"/>
    </source>
</evidence>
<dbReference type="CDD" id="cd18773">
    <property type="entry name" value="PDC1_HK_sensor"/>
    <property type="match status" value="1"/>
</dbReference>